<dbReference type="Pfam" id="PF09479">
    <property type="entry name" value="Flg_new"/>
    <property type="match status" value="1"/>
</dbReference>
<dbReference type="InterPro" id="IPR019931">
    <property type="entry name" value="LPXTG_anchor"/>
</dbReference>
<dbReference type="InterPro" id="IPR013378">
    <property type="entry name" value="InlB-like_B-rpt"/>
</dbReference>
<comment type="subcellular location">
    <subcellularLocation>
        <location evidence="1">Cell envelope</location>
    </subcellularLocation>
</comment>
<evidence type="ECO:0000256" key="4">
    <source>
        <dbReference type="ARBA" id="ARBA00022729"/>
    </source>
</evidence>
<evidence type="ECO:0000256" key="1">
    <source>
        <dbReference type="ARBA" id="ARBA00004196"/>
    </source>
</evidence>
<name>A0A975FMA4_9MICO</name>
<keyword evidence="5" id="KW-0572">Peptidoglycan-anchor</keyword>
<keyword evidence="4 8" id="KW-0732">Signal</keyword>
<organism evidence="10 11">
    <name type="scientific">Agromyces archimandritae</name>
    <dbReference type="NCBI Taxonomy" id="2781962"/>
    <lineage>
        <taxon>Bacteria</taxon>
        <taxon>Bacillati</taxon>
        <taxon>Actinomycetota</taxon>
        <taxon>Actinomycetes</taxon>
        <taxon>Micrococcales</taxon>
        <taxon>Microbacteriaceae</taxon>
        <taxon>Agromyces</taxon>
    </lineage>
</organism>
<protein>
    <submittedName>
        <fullName evidence="10">InlB B-repeat-containing protein</fullName>
    </submittedName>
</protein>
<keyword evidence="7" id="KW-1133">Transmembrane helix</keyword>
<proteinExistence type="predicted"/>
<dbReference type="EMBL" id="CP071696">
    <property type="protein sequence ID" value="QTX03601.1"/>
    <property type="molecule type" value="Genomic_DNA"/>
</dbReference>
<reference evidence="10" key="1">
    <citation type="submission" date="2021-03" db="EMBL/GenBank/DDBJ databases">
        <title>Agromyces archimandritus sp. nov., isolated from the cockroach Archimandrita tessellata.</title>
        <authorList>
            <person name="Guzman J."/>
            <person name="Ortuzar M."/>
            <person name="Poehlein A."/>
            <person name="Daniel R."/>
            <person name="Trujillo M."/>
            <person name="Vilcinskas A."/>
        </authorList>
    </citation>
    <scope>NUCLEOTIDE SEQUENCE</scope>
    <source>
        <strain evidence="10">G127AT</strain>
    </source>
</reference>
<keyword evidence="7" id="KW-0812">Transmembrane</keyword>
<keyword evidence="7" id="KW-0472">Membrane</keyword>
<evidence type="ECO:0000256" key="8">
    <source>
        <dbReference type="SAM" id="SignalP"/>
    </source>
</evidence>
<keyword evidence="2" id="KW-0134">Cell wall</keyword>
<evidence type="ECO:0000259" key="9">
    <source>
        <dbReference type="PROSITE" id="PS50847"/>
    </source>
</evidence>
<feature type="transmembrane region" description="Helical" evidence="7">
    <location>
        <begin position="813"/>
        <end position="832"/>
    </location>
</feature>
<evidence type="ECO:0000313" key="11">
    <source>
        <dbReference type="Proteomes" id="UP000671914"/>
    </source>
</evidence>
<dbReference type="KEGG" id="aarc:G127AT_09615"/>
<feature type="compositionally biased region" description="Pro residues" evidence="6">
    <location>
        <begin position="780"/>
        <end position="800"/>
    </location>
</feature>
<keyword evidence="11" id="KW-1185">Reference proteome</keyword>
<gene>
    <name evidence="10" type="ORF">G127AT_09615</name>
</gene>
<dbReference type="RefSeq" id="WP_210896356.1">
    <property type="nucleotide sequence ID" value="NZ_CP071696.1"/>
</dbReference>
<keyword evidence="3" id="KW-0964">Secreted</keyword>
<evidence type="ECO:0000313" key="10">
    <source>
        <dbReference type="EMBL" id="QTX03601.1"/>
    </source>
</evidence>
<dbReference type="Gene3D" id="2.60.40.4270">
    <property type="entry name" value="Listeria-Bacteroides repeat domain"/>
    <property type="match status" value="1"/>
</dbReference>
<dbReference type="InterPro" id="IPR042229">
    <property type="entry name" value="Listeria/Bacterioides_rpt_sf"/>
</dbReference>
<feature type="region of interest" description="Disordered" evidence="6">
    <location>
        <begin position="776"/>
        <end position="810"/>
    </location>
</feature>
<dbReference type="PROSITE" id="PS50847">
    <property type="entry name" value="GRAM_POS_ANCHORING"/>
    <property type="match status" value="1"/>
</dbReference>
<sequence length="837" mass="80767">MGVDMRAKRAAAFLGGAALIGALVAVPATPAMAATIPVYNSYELQQAFNEAADGDTVVIAAEFTDTTGVLDLPGGKTLILDVGESFTLSTIRLSPGSDLTITSAAGRVLTVSSGGDSAAIRTTDAKLTIGGNVQVSATSTGNGAAIGGDAGAIGGTVTIGGTSTVSATGGAQSAGIGGGRFSAGGRIFIADQAVVTASATDGSAIGGGFGGAAGQIEISGDASVSATASGTGSAIGGASAGVGEEDGSVVITDGAQVTASATGTGSAIGGQASEGTAVTIAGDANVTASAASGPAIGNPGDEWARKPVIIEGTPTVQATSVSGPGIGGTGTEGSDPFDGLTIAGGMVTASSDSGPGIGGTGSGGAGPVITGGTVTATSASGPGLGGVPGGSGPLISGGDVTATSTSGPGIGGGSTWPVISGGVVTATSTSGPGIGNVGNLTVDGGSVTATSSTGPGIGPGPTGSSDFWVSITDGDVTAESEGAGAGIGGGFDQPGVNVSVSGGTVTAVAGPDVHDRMASAIGWGAGDGEAPAWGFLEVTGDGTVVVGAGSTLTVPEGVTVWSDENGGGSIRSGGDGAKVENFGAIQQAADNVDWQAGLLDVQPNNFLITLDPNGGEPEQEVRVFAHTFLEGARDVPEDPTRDGFVFEHWNTEADGSGDWVFPGEYAYWDRDITLYAQWALATVTTATPVGRPTAGVPLDFDVTVSPADPTNPGIPSGVAELFIDGEFIGIAELDADGRATVTWPNPTLGEHTYNVWYFPDGAPWLFSETPELPLTVLAPTPTPTPTPPTPAPTPPGPTPHPGGLASTGTDGGLLGGTAALALAAILLGAGMLRRRRA</sequence>
<accession>A0A975FMA4</accession>
<dbReference type="Pfam" id="PF18889">
    <property type="entry name" value="Beta_helix_3"/>
    <property type="match status" value="4"/>
</dbReference>
<evidence type="ECO:0000256" key="6">
    <source>
        <dbReference type="SAM" id="MobiDB-lite"/>
    </source>
</evidence>
<evidence type="ECO:0000256" key="2">
    <source>
        <dbReference type="ARBA" id="ARBA00022512"/>
    </source>
</evidence>
<evidence type="ECO:0000256" key="5">
    <source>
        <dbReference type="ARBA" id="ARBA00023088"/>
    </source>
</evidence>
<feature type="domain" description="Gram-positive cocci surface proteins LPxTG" evidence="9">
    <location>
        <begin position="804"/>
        <end position="837"/>
    </location>
</feature>
<evidence type="ECO:0000256" key="3">
    <source>
        <dbReference type="ARBA" id="ARBA00022525"/>
    </source>
</evidence>
<dbReference type="GO" id="GO:0030313">
    <property type="term" value="C:cell envelope"/>
    <property type="evidence" value="ECO:0007669"/>
    <property type="project" value="UniProtKB-SubCell"/>
</dbReference>
<feature type="chain" id="PRO_5037501726" evidence="8">
    <location>
        <begin position="34"/>
        <end position="837"/>
    </location>
</feature>
<feature type="signal peptide" evidence="8">
    <location>
        <begin position="1"/>
        <end position="33"/>
    </location>
</feature>
<dbReference type="AlphaFoldDB" id="A0A975FMA4"/>
<dbReference type="Proteomes" id="UP000671914">
    <property type="component" value="Chromosome"/>
</dbReference>
<evidence type="ECO:0000256" key="7">
    <source>
        <dbReference type="SAM" id="Phobius"/>
    </source>
</evidence>